<dbReference type="InParanoid" id="B9TI41"/>
<gene>
    <name evidence="11" type="ORF">RCOM_1836970</name>
</gene>
<feature type="domain" description="Methionyl/Valyl/Leucyl/Isoleucyl-tRNA synthetase anticodon-binding" evidence="10">
    <location>
        <begin position="4"/>
        <end position="92"/>
    </location>
</feature>
<dbReference type="InterPro" id="IPR002302">
    <property type="entry name" value="Leu-tRNA-ligase"/>
</dbReference>
<dbReference type="InterPro" id="IPR013155">
    <property type="entry name" value="M/V/L/I-tRNA-synth_anticd-bd"/>
</dbReference>
<comment type="similarity">
    <text evidence="1">Belongs to the class-I aminoacyl-tRNA synthetase family.</text>
</comment>
<evidence type="ECO:0000256" key="3">
    <source>
        <dbReference type="ARBA" id="ARBA00022490"/>
    </source>
</evidence>
<evidence type="ECO:0000259" key="10">
    <source>
        <dbReference type="Pfam" id="PF08264"/>
    </source>
</evidence>
<dbReference type="SUPFAM" id="SSF47323">
    <property type="entry name" value="Anticodon-binding domain of a subclass of class I aminoacyl-tRNA synthetases"/>
    <property type="match status" value="1"/>
</dbReference>
<comment type="catalytic activity">
    <reaction evidence="9">
        <text>tRNA(Leu) + L-leucine + ATP = L-leucyl-tRNA(Leu) + AMP + diphosphate</text>
        <dbReference type="Rhea" id="RHEA:11688"/>
        <dbReference type="Rhea" id="RHEA-COMP:9613"/>
        <dbReference type="Rhea" id="RHEA-COMP:9622"/>
        <dbReference type="ChEBI" id="CHEBI:30616"/>
        <dbReference type="ChEBI" id="CHEBI:33019"/>
        <dbReference type="ChEBI" id="CHEBI:57427"/>
        <dbReference type="ChEBI" id="CHEBI:78442"/>
        <dbReference type="ChEBI" id="CHEBI:78494"/>
        <dbReference type="ChEBI" id="CHEBI:456215"/>
        <dbReference type="EC" id="6.1.1.4"/>
    </reaction>
</comment>
<organism evidence="11 12">
    <name type="scientific">Ricinus communis</name>
    <name type="common">Castor bean</name>
    <dbReference type="NCBI Taxonomy" id="3988"/>
    <lineage>
        <taxon>Eukaryota</taxon>
        <taxon>Viridiplantae</taxon>
        <taxon>Streptophyta</taxon>
        <taxon>Embryophyta</taxon>
        <taxon>Tracheophyta</taxon>
        <taxon>Spermatophyta</taxon>
        <taxon>Magnoliopsida</taxon>
        <taxon>eudicotyledons</taxon>
        <taxon>Gunneridae</taxon>
        <taxon>Pentapetalae</taxon>
        <taxon>rosids</taxon>
        <taxon>fabids</taxon>
        <taxon>Malpighiales</taxon>
        <taxon>Euphorbiaceae</taxon>
        <taxon>Acalyphoideae</taxon>
        <taxon>Acalypheae</taxon>
        <taxon>Ricinus</taxon>
    </lineage>
</organism>
<evidence type="ECO:0000256" key="7">
    <source>
        <dbReference type="ARBA" id="ARBA00022917"/>
    </source>
</evidence>
<dbReference type="GO" id="GO:0006429">
    <property type="term" value="P:leucyl-tRNA aminoacylation"/>
    <property type="evidence" value="ECO:0007669"/>
    <property type="project" value="InterPro"/>
</dbReference>
<keyword evidence="8" id="KW-0030">Aminoacyl-tRNA synthetase</keyword>
<protein>
    <recommendedName>
        <fullName evidence="2">leucine--tRNA ligase</fullName>
        <ecNumber evidence="2">6.1.1.4</ecNumber>
    </recommendedName>
</protein>
<sequence>MLNTLEKVQKEAEKDWQAVAFEGYSILLRVLSPIAPHVTQVMWQSLKLGADILTAKWPEPANAALVQDEVEYVVQVNGKLRGSISIPKSMAKEQIEATAVNQDFVQKFLNEGSVKKIIVVPNKLINIVVA</sequence>
<evidence type="ECO:0000256" key="8">
    <source>
        <dbReference type="ARBA" id="ARBA00023146"/>
    </source>
</evidence>
<proteinExistence type="inferred from homology"/>
<keyword evidence="6" id="KW-0067">ATP-binding</keyword>
<dbReference type="GO" id="GO:0005524">
    <property type="term" value="F:ATP binding"/>
    <property type="evidence" value="ECO:0007669"/>
    <property type="project" value="UniProtKB-KW"/>
</dbReference>
<dbReference type="PANTHER" id="PTHR43740">
    <property type="entry name" value="LEUCYL-TRNA SYNTHETASE"/>
    <property type="match status" value="1"/>
</dbReference>
<keyword evidence="4 11" id="KW-0436">Ligase</keyword>
<dbReference type="STRING" id="3988.B9TI41"/>
<evidence type="ECO:0000256" key="4">
    <source>
        <dbReference type="ARBA" id="ARBA00022598"/>
    </source>
</evidence>
<dbReference type="EC" id="6.1.1.4" evidence="2"/>
<keyword evidence="3" id="KW-0963">Cytoplasm</keyword>
<keyword evidence="5" id="KW-0547">Nucleotide-binding</keyword>
<evidence type="ECO:0000313" key="12">
    <source>
        <dbReference type="Proteomes" id="UP000008311"/>
    </source>
</evidence>
<dbReference type="EMBL" id="EQ982152">
    <property type="protein sequence ID" value="EEF24475.1"/>
    <property type="molecule type" value="Genomic_DNA"/>
</dbReference>
<dbReference type="Pfam" id="PF08264">
    <property type="entry name" value="Anticodon_1"/>
    <property type="match status" value="1"/>
</dbReference>
<dbReference type="Gene3D" id="3.10.20.590">
    <property type="match status" value="1"/>
</dbReference>
<dbReference type="AlphaFoldDB" id="B9TI41"/>
<evidence type="ECO:0000256" key="9">
    <source>
        <dbReference type="ARBA" id="ARBA00047469"/>
    </source>
</evidence>
<evidence type="ECO:0000256" key="5">
    <source>
        <dbReference type="ARBA" id="ARBA00022741"/>
    </source>
</evidence>
<evidence type="ECO:0000313" key="11">
    <source>
        <dbReference type="EMBL" id="EEF24475.1"/>
    </source>
</evidence>
<evidence type="ECO:0000256" key="2">
    <source>
        <dbReference type="ARBA" id="ARBA00013164"/>
    </source>
</evidence>
<dbReference type="Proteomes" id="UP000008311">
    <property type="component" value="Unassembled WGS sequence"/>
</dbReference>
<dbReference type="Gene3D" id="1.10.730.10">
    <property type="entry name" value="Isoleucyl-tRNA Synthetase, Domain 1"/>
    <property type="match status" value="1"/>
</dbReference>
<accession>B9TI41</accession>
<dbReference type="GO" id="GO:0004823">
    <property type="term" value="F:leucine-tRNA ligase activity"/>
    <property type="evidence" value="ECO:0007669"/>
    <property type="project" value="UniProtKB-EC"/>
</dbReference>
<evidence type="ECO:0000256" key="6">
    <source>
        <dbReference type="ARBA" id="ARBA00022840"/>
    </source>
</evidence>
<evidence type="ECO:0000256" key="1">
    <source>
        <dbReference type="ARBA" id="ARBA00005594"/>
    </source>
</evidence>
<reference evidence="12" key="1">
    <citation type="journal article" date="2010" name="Nat. Biotechnol.">
        <title>Draft genome sequence of the oilseed species Ricinus communis.</title>
        <authorList>
            <person name="Chan A.P."/>
            <person name="Crabtree J."/>
            <person name="Zhao Q."/>
            <person name="Lorenzi H."/>
            <person name="Orvis J."/>
            <person name="Puiu D."/>
            <person name="Melake-Berhan A."/>
            <person name="Jones K.M."/>
            <person name="Redman J."/>
            <person name="Chen G."/>
            <person name="Cahoon E.B."/>
            <person name="Gedil M."/>
            <person name="Stanke M."/>
            <person name="Haas B.J."/>
            <person name="Wortman J.R."/>
            <person name="Fraser-Liggett C.M."/>
            <person name="Ravel J."/>
            <person name="Rabinowicz P.D."/>
        </authorList>
    </citation>
    <scope>NUCLEOTIDE SEQUENCE [LARGE SCALE GENOMIC DNA]</scope>
    <source>
        <strain evidence="12">cv. Hale</strain>
    </source>
</reference>
<name>B9TI41_RICCO</name>
<keyword evidence="7" id="KW-0648">Protein biosynthesis</keyword>
<dbReference type="FunFam" id="3.10.20.590:FF:000001">
    <property type="entry name" value="Leucine--tRNA ligase"/>
    <property type="match status" value="1"/>
</dbReference>
<keyword evidence="12" id="KW-1185">Reference proteome</keyword>
<dbReference type="InterPro" id="IPR009080">
    <property type="entry name" value="tRNAsynth_Ia_anticodon-bd"/>
</dbReference>
<dbReference type="PANTHER" id="PTHR43740:SF2">
    <property type="entry name" value="LEUCINE--TRNA LIGASE, MITOCHONDRIAL"/>
    <property type="match status" value="1"/>
</dbReference>